<organism evidence="3 4">
    <name type="scientific">Punica granatum</name>
    <name type="common">Pomegranate</name>
    <dbReference type="NCBI Taxonomy" id="22663"/>
    <lineage>
        <taxon>Eukaryota</taxon>
        <taxon>Viridiplantae</taxon>
        <taxon>Streptophyta</taxon>
        <taxon>Embryophyta</taxon>
        <taxon>Tracheophyta</taxon>
        <taxon>Spermatophyta</taxon>
        <taxon>Magnoliopsida</taxon>
        <taxon>eudicotyledons</taxon>
        <taxon>Gunneridae</taxon>
        <taxon>Pentapetalae</taxon>
        <taxon>rosids</taxon>
        <taxon>malvids</taxon>
        <taxon>Myrtales</taxon>
        <taxon>Lythraceae</taxon>
        <taxon>Punica</taxon>
    </lineage>
</organism>
<feature type="compositionally biased region" description="Basic and acidic residues" evidence="2">
    <location>
        <begin position="266"/>
        <end position="275"/>
    </location>
</feature>
<evidence type="ECO:0000313" key="4">
    <source>
        <dbReference type="Proteomes" id="UP000233551"/>
    </source>
</evidence>
<feature type="region of interest" description="Disordered" evidence="2">
    <location>
        <begin position="13"/>
        <end position="49"/>
    </location>
</feature>
<accession>A0A2I0JZ61</accession>
<reference evidence="3 4" key="1">
    <citation type="submission" date="2017-11" db="EMBL/GenBank/DDBJ databases">
        <title>De-novo sequencing of pomegranate (Punica granatum L.) genome.</title>
        <authorList>
            <person name="Akparov Z."/>
            <person name="Amiraslanov A."/>
            <person name="Hajiyeva S."/>
            <person name="Abbasov M."/>
            <person name="Kaur K."/>
            <person name="Hamwieh A."/>
            <person name="Solovyev V."/>
            <person name="Salamov A."/>
            <person name="Braich B."/>
            <person name="Kosarev P."/>
            <person name="Mahmoud A."/>
            <person name="Hajiyev E."/>
            <person name="Babayeva S."/>
            <person name="Izzatullayeva V."/>
            <person name="Mammadov A."/>
            <person name="Mammadov A."/>
            <person name="Sharifova S."/>
            <person name="Ojaghi J."/>
            <person name="Eynullazada K."/>
            <person name="Bayramov B."/>
            <person name="Abdulazimova A."/>
            <person name="Shahmuradov I."/>
        </authorList>
    </citation>
    <scope>NUCLEOTIDE SEQUENCE [LARGE SCALE GENOMIC DNA]</scope>
    <source>
        <strain evidence="4">cv. AG2017</strain>
        <tissue evidence="3">Leaf</tissue>
    </source>
</reference>
<gene>
    <name evidence="3" type="ORF">CRG98_017993</name>
</gene>
<proteinExistence type="predicted"/>
<evidence type="ECO:0000256" key="1">
    <source>
        <dbReference type="SAM" id="Coils"/>
    </source>
</evidence>
<dbReference type="EMBL" id="PGOL01001024">
    <property type="protein sequence ID" value="PKI61618.1"/>
    <property type="molecule type" value="Genomic_DNA"/>
</dbReference>
<dbReference type="Proteomes" id="UP000233551">
    <property type="component" value="Unassembled WGS sequence"/>
</dbReference>
<feature type="compositionally biased region" description="Polar residues" evidence="2">
    <location>
        <begin position="17"/>
        <end position="29"/>
    </location>
</feature>
<evidence type="ECO:0000256" key="2">
    <source>
        <dbReference type="SAM" id="MobiDB-lite"/>
    </source>
</evidence>
<keyword evidence="4" id="KW-1185">Reference proteome</keyword>
<dbReference type="AlphaFoldDB" id="A0A2I0JZ61"/>
<sequence>MAANMAELFALFRGPNRASSSSTPPSGQEPTVDPTPWIPPTHAPESVDAPALPTTHAAAVYPVTISLPPPPAPTAVPLPQAAFLTSDQTMSAPPPVFMSISTLIYTAFPPMVFPASTTFAPAHITESFPFPTPQPNISLPYQAPPSLNIPFPELGTSIHAALVAPLMNFLSQEETEQERRMKKMEETIKALQVKETRLDMGCGDWSLFPGTRLPPKFKIHEFTTYEGVYYSHLLAHSSSFSNLIEVGKKLDMGIKLCKIEGPVGRTEGESSKKATTEATPMGGQKEEGSIRQRHQSRAPRFIAVYCELPTYATDSSSLCFAPCPVPTTVLLGTATYPTIPSPAANRPPLHSCSFSDPAIRIPDYEICTTGATSSRLIETTG</sequence>
<feature type="region of interest" description="Disordered" evidence="2">
    <location>
        <begin position="264"/>
        <end position="293"/>
    </location>
</feature>
<evidence type="ECO:0000313" key="3">
    <source>
        <dbReference type="EMBL" id="PKI61618.1"/>
    </source>
</evidence>
<comment type="caution">
    <text evidence="3">The sequence shown here is derived from an EMBL/GenBank/DDBJ whole genome shotgun (WGS) entry which is preliminary data.</text>
</comment>
<protein>
    <submittedName>
        <fullName evidence="3">Uncharacterized protein</fullName>
    </submittedName>
</protein>
<name>A0A2I0JZ61_PUNGR</name>
<keyword evidence="1" id="KW-0175">Coiled coil</keyword>
<feature type="coiled-coil region" evidence="1">
    <location>
        <begin position="167"/>
        <end position="194"/>
    </location>
</feature>